<keyword evidence="2 4" id="KW-0456">Lyase</keyword>
<dbReference type="FunFam" id="3.20.20.60:FF:000004">
    <property type="entry name" value="5-keto-4-deoxy-D-glucarate aldolase"/>
    <property type="match status" value="1"/>
</dbReference>
<dbReference type="GO" id="GO:0046872">
    <property type="term" value="F:metal ion binding"/>
    <property type="evidence" value="ECO:0007669"/>
    <property type="project" value="UniProtKB-KW"/>
</dbReference>
<dbReference type="EC" id="4.1.2.53" evidence="4"/>
<dbReference type="InterPro" id="IPR050251">
    <property type="entry name" value="HpcH-HpaI_aldolase"/>
</dbReference>
<protein>
    <submittedName>
        <fullName evidence="4">2-keto-3-deoxy-L-rhamnonate aldolase</fullName>
        <ecNumber evidence="4">4.1.2.53</ecNumber>
    </submittedName>
</protein>
<dbReference type="GO" id="GO:0005737">
    <property type="term" value="C:cytoplasm"/>
    <property type="evidence" value="ECO:0007669"/>
    <property type="project" value="UniProtKB-ARBA"/>
</dbReference>
<name>A0A6P1Q5S3_9GAMM</name>
<dbReference type="EMBL" id="CP028271">
    <property type="protein sequence ID" value="QHM73409.1"/>
    <property type="molecule type" value="Genomic_DNA"/>
</dbReference>
<dbReference type="NCBIfam" id="NF007521">
    <property type="entry name" value="PRK10128.1"/>
    <property type="match status" value="1"/>
</dbReference>
<evidence type="ECO:0000259" key="3">
    <source>
        <dbReference type="Pfam" id="PF03328"/>
    </source>
</evidence>
<keyword evidence="1" id="KW-0479">Metal-binding</keyword>
<organism evidence="4 5">
    <name type="scientific">Mixta intestinalis</name>
    <dbReference type="NCBI Taxonomy" id="1615494"/>
    <lineage>
        <taxon>Bacteria</taxon>
        <taxon>Pseudomonadati</taxon>
        <taxon>Pseudomonadota</taxon>
        <taxon>Gammaproteobacteria</taxon>
        <taxon>Enterobacterales</taxon>
        <taxon>Erwiniaceae</taxon>
        <taxon>Mixta</taxon>
    </lineage>
</organism>
<evidence type="ECO:0000313" key="4">
    <source>
        <dbReference type="EMBL" id="QHM73409.1"/>
    </source>
</evidence>
<dbReference type="KEGG" id="mint:C7M51_03756"/>
<accession>A0A6P1Q5S3</accession>
<sequence>MTTMKIAANPFKAALRRGEVQIGLWLSSTTAYMAEIAATSGYDWLLIDGEHAPNTIQDLYHQLQAVAPYAGQPVIRPVEGNRALIKQVLDIGAQTLLIPMIDSAQQAKEMVAATRYPPAGVRGVGASVARAARWGRIENYMAQANDELCLLIQMESKAALDNLDAILDVEGIDGVFIGPADLSASLGYPDNAGHPEVQRIIEQSIRRIRAAGKAAGFLAVDPEMARKCLQWGANFVAVGVDTMLYSEALDRRLALFKSSATAPTPKNSY</sequence>
<dbReference type="PANTHER" id="PTHR30502">
    <property type="entry name" value="2-KETO-3-DEOXY-L-RHAMNONATE ALDOLASE"/>
    <property type="match status" value="1"/>
</dbReference>
<evidence type="ECO:0000256" key="2">
    <source>
        <dbReference type="ARBA" id="ARBA00023239"/>
    </source>
</evidence>
<dbReference type="AlphaFoldDB" id="A0A6P1Q5S3"/>
<dbReference type="Pfam" id="PF03328">
    <property type="entry name" value="HpcH_HpaI"/>
    <property type="match status" value="1"/>
</dbReference>
<dbReference type="SUPFAM" id="SSF51621">
    <property type="entry name" value="Phosphoenolpyruvate/pyruvate domain"/>
    <property type="match status" value="1"/>
</dbReference>
<proteinExistence type="predicted"/>
<evidence type="ECO:0000256" key="1">
    <source>
        <dbReference type="ARBA" id="ARBA00022723"/>
    </source>
</evidence>
<dbReference type="InterPro" id="IPR005000">
    <property type="entry name" value="Aldolase/citrate-lyase_domain"/>
</dbReference>
<dbReference type="InterPro" id="IPR040442">
    <property type="entry name" value="Pyrv_kinase-like_dom_sf"/>
</dbReference>
<reference evidence="4 5" key="1">
    <citation type="submission" date="2018-03" db="EMBL/GenBank/DDBJ databases">
        <title>Pantoea intestinalis SRCM103226 isolated form the mealworm.</title>
        <authorList>
            <person name="Jeong D.-Y."/>
            <person name="Kim J.W."/>
        </authorList>
    </citation>
    <scope>NUCLEOTIDE SEQUENCE [LARGE SCALE GENOMIC DNA]</scope>
    <source>
        <strain evidence="4 5">SRCM103226</strain>
    </source>
</reference>
<evidence type="ECO:0000313" key="5">
    <source>
        <dbReference type="Proteomes" id="UP000464053"/>
    </source>
</evidence>
<dbReference type="InterPro" id="IPR015813">
    <property type="entry name" value="Pyrv/PenolPyrv_kinase-like_dom"/>
</dbReference>
<keyword evidence="5" id="KW-1185">Reference proteome</keyword>
<dbReference type="PANTHER" id="PTHR30502:SF5">
    <property type="entry name" value="2-KETO-3-DEOXY-L-RHAMNONATE ALDOLASE"/>
    <property type="match status" value="1"/>
</dbReference>
<feature type="domain" description="HpcH/HpaI aldolase/citrate lyase" evidence="3">
    <location>
        <begin position="21"/>
        <end position="247"/>
    </location>
</feature>
<dbReference type="Proteomes" id="UP000464053">
    <property type="component" value="Chromosome"/>
</dbReference>
<gene>
    <name evidence="4" type="primary">rhmA</name>
    <name evidence="4" type="ORF">C7M51_03756</name>
</gene>
<dbReference type="Gene3D" id="3.20.20.60">
    <property type="entry name" value="Phosphoenolpyruvate-binding domains"/>
    <property type="match status" value="1"/>
</dbReference>
<dbReference type="GO" id="GO:0106099">
    <property type="term" value="F:2-keto-3-deoxy-L-rhamnonate aldolase activity"/>
    <property type="evidence" value="ECO:0007669"/>
    <property type="project" value="UniProtKB-EC"/>
</dbReference>